<dbReference type="EMBL" id="CP015401">
    <property type="protein sequence ID" value="ANU57844.1"/>
    <property type="molecule type" value="Genomic_DNA"/>
</dbReference>
<dbReference type="RefSeq" id="WP_065538803.1">
    <property type="nucleotide sequence ID" value="NZ_CAPDLJ010000023.1"/>
</dbReference>
<gene>
    <name evidence="3" type="ORF">A4V03_09885</name>
</gene>
<organism evidence="3 4">
    <name type="scientific">Bacteroides caecimuris</name>
    <dbReference type="NCBI Taxonomy" id="1796613"/>
    <lineage>
        <taxon>Bacteria</taxon>
        <taxon>Pseudomonadati</taxon>
        <taxon>Bacteroidota</taxon>
        <taxon>Bacteroidia</taxon>
        <taxon>Bacteroidales</taxon>
        <taxon>Bacteroidaceae</taxon>
        <taxon>Bacteroides</taxon>
    </lineage>
</organism>
<evidence type="ECO:0000313" key="3">
    <source>
        <dbReference type="EMBL" id="ANU57844.1"/>
    </source>
</evidence>
<sequence>MNNIESLRRLTETVETAGADIAPTYIEYIQLAFAIATDCGEAGRNYFHRLCRLSAKYQREHTERVFSNALATKHGDVHLGTAFHLAGIAGVELHQDSVMNKPKGTKGTEDSGATFSTHTCARYKVDNDENTGKEENTQEEEREEEELLSGSEPKQQLPTFPKADWPTLLQRIIAYGKSDALKDVMLLGALTALGATIAPHLRCSYSGKFLHPCLQYFAIAPSASGKSILSYIRLLATPIHDEIRAEVAAKMKIYKKEKAAYEALGKERAKVDAPEMPANKMFIISGNNTGTGILQNIMDSDGIGFICESEADTLSTAINADHGHWSDTLRKAFDHDCLSYNRRTDQEYREVKKSYISLNISGTPSQVKSFIPTTEDGAFSRQLFYYLYGIDQWINQFLEDDLDLEEIFTNLGLEWKKEVEQIKAHGIHTLCLTEEQKKEFNTQFSHLFQRSSIANGREMYSSIARLAVNLCRIMSIVALLRALENPHPYQVKNAPSSGLTPDKGIPEDNIKDNIITRWKLAITPDDFHAVLRLAEPLYRHATHILSFLPSTEISRRSNADRDFLFSQLGDRFTRAQMIEIAESIGIKKNTAITWLKRLTKRGILVKGDSTGVYERACVRV</sequence>
<reference evidence="4" key="1">
    <citation type="submission" date="2016-04" db="EMBL/GenBank/DDBJ databases">
        <title>Complete Genome Sequences of Twelve Strains of a Stable Defined Moderately Diverse Mouse Microbiota 2 (sDMDMm2).</title>
        <authorList>
            <person name="Uchimura Y."/>
            <person name="Wyss M."/>
            <person name="Brugiroux S."/>
            <person name="Limenitakis J.P."/>
            <person name="Stecher B."/>
            <person name="McCoy K.D."/>
            <person name="Macpherson A.J."/>
        </authorList>
    </citation>
    <scope>NUCLEOTIDE SEQUENCE [LARGE SCALE GENOMIC DNA]</scope>
    <source>
        <strain evidence="4">I48</strain>
    </source>
</reference>
<dbReference type="KEGG" id="bcae:A4V03_09885"/>
<dbReference type="Proteomes" id="UP000092631">
    <property type="component" value="Chromosome"/>
</dbReference>
<proteinExistence type="predicted"/>
<name>A0A1C7GZP5_9BACE</name>
<feature type="compositionally biased region" description="Acidic residues" evidence="1">
    <location>
        <begin position="137"/>
        <end position="147"/>
    </location>
</feature>
<dbReference type="GeneID" id="82187448"/>
<dbReference type="GO" id="GO:0016817">
    <property type="term" value="F:hydrolase activity, acting on acid anhydrides"/>
    <property type="evidence" value="ECO:0007669"/>
    <property type="project" value="InterPro"/>
</dbReference>
<dbReference type="Pfam" id="PF13148">
    <property type="entry name" value="DUF3987"/>
    <property type="match status" value="1"/>
</dbReference>
<feature type="domain" description="Primase C-terminal 2" evidence="2">
    <location>
        <begin position="13"/>
        <end position="86"/>
    </location>
</feature>
<feature type="compositionally biased region" description="Basic and acidic residues" evidence="1">
    <location>
        <begin position="124"/>
        <end position="136"/>
    </location>
</feature>
<keyword evidence="4" id="KW-1185">Reference proteome</keyword>
<feature type="region of interest" description="Disordered" evidence="1">
    <location>
        <begin position="124"/>
        <end position="160"/>
    </location>
</feature>
<dbReference type="InterPro" id="IPR025048">
    <property type="entry name" value="DUF3987"/>
</dbReference>
<dbReference type="InterPro" id="IPR014819">
    <property type="entry name" value="PriCT_2"/>
</dbReference>
<dbReference type="OrthoDB" id="1522635at2"/>
<protein>
    <submittedName>
        <fullName evidence="3">DNA primase</fullName>
    </submittedName>
</protein>
<accession>A0A1C7GZP5</accession>
<evidence type="ECO:0000256" key="1">
    <source>
        <dbReference type="SAM" id="MobiDB-lite"/>
    </source>
</evidence>
<dbReference type="Pfam" id="PF08707">
    <property type="entry name" value="PriCT_2"/>
    <property type="match status" value="1"/>
</dbReference>
<dbReference type="STRING" id="1796613.A4V03_09885"/>
<dbReference type="AlphaFoldDB" id="A0A1C7GZP5"/>
<evidence type="ECO:0000259" key="2">
    <source>
        <dbReference type="Pfam" id="PF08707"/>
    </source>
</evidence>
<evidence type="ECO:0000313" key="4">
    <source>
        <dbReference type="Proteomes" id="UP000092631"/>
    </source>
</evidence>